<dbReference type="RefSeq" id="YP_418214.1">
    <property type="nucleotide sequence ID" value="NC_007623.1"/>
</dbReference>
<reference evidence="1 2" key="2">
    <citation type="journal article" date="2003" name="Res. Microbiol.">
        <title>Myoviridae bacteriophages of Pseudomonas aeruginosa: a long and complex evolutionary pathway.</title>
        <authorList>
            <person name="Krylov V.N."/>
            <person name="Pleteneva E.A."/>
            <person name="Bourkalsteva M.V."/>
            <person name="Shaburova O.V."/>
            <person name="Volckaert G."/>
            <person name="Sykilinda N.N."/>
            <person name="Kurochkina L.P."/>
            <person name="Mesyanzhinov V.V."/>
        </authorList>
    </citation>
    <scope>NUCLEOTIDE SEQUENCE [LARGE SCALE GENOMIC DNA]</scope>
</reference>
<dbReference type="GeneID" id="5176659"/>
<dbReference type="KEGG" id="vg:5176659"/>
<reference evidence="1 2" key="3">
    <citation type="journal article" date="2004" name="Bioinformatics">
        <title>PHIRE, a deterministic approach to reveal regulatory elements in bacteriophage genomes.</title>
        <authorList>
            <person name="Lavigne R."/>
            <person name="Sun W.D."/>
            <person name="Volckaert G."/>
        </authorList>
    </citation>
    <scope>NUCLEOTIDE SEQUENCE [LARGE SCALE GENOMIC DNA]</scope>
</reference>
<dbReference type="OrthoDB" id="7237at10239"/>
<reference evidence="1 2" key="1">
    <citation type="journal article" date="2002" name="Genetika">
        <title>Phenogenetic characterization of a group of giant Phi KZ-like bacteriophages of Pseudomonas aeruginosa].</title>
        <authorList>
            <person name="Burkal'tseva M.V."/>
            <person name="Krylov V.N."/>
            <person name="Pleteneva E.A."/>
            <person name="Shaburova O.V."/>
            <person name="Krylov S.V."/>
            <person name="Volckaert G."/>
            <person name="Sykilinda N.N."/>
            <person name="Kurochkina L.P."/>
            <person name="Mesyanzhinov V.V."/>
        </authorList>
    </citation>
    <scope>NUCLEOTIDE SEQUENCE [LARGE SCALE GENOMIC DNA]</scope>
</reference>
<dbReference type="Proteomes" id="UP000001239">
    <property type="component" value="Segment"/>
</dbReference>
<evidence type="ECO:0000313" key="2">
    <source>
        <dbReference type="Proteomes" id="UP000001239"/>
    </source>
</evidence>
<evidence type="ECO:0000313" key="1">
    <source>
        <dbReference type="EMBL" id="CAG27275.1"/>
    </source>
</evidence>
<keyword evidence="2" id="KW-1185">Reference proteome</keyword>
<protein>
    <submittedName>
        <fullName evidence="1">Uncharacterized protein</fullName>
    </submittedName>
</protein>
<name>Q2Z0Q0_9CAUD</name>
<reference evidence="1 2" key="4">
    <citation type="journal article" date="2005" name="J. Mol. Biol.">
        <title>Genome comparison of Pseudomonas aeruginosa large phages.</title>
        <authorList>
            <person name="Hertveldt K."/>
            <person name="Lavigne R."/>
            <person name="Pleteneva E."/>
            <person name="Sernova N."/>
            <person name="Kurochkina L."/>
            <person name="Korchevskii R."/>
            <person name="Robben J."/>
            <person name="Mesyanzhinov V."/>
            <person name="Krylov V.N."/>
            <person name="Volckaert G."/>
        </authorList>
    </citation>
    <scope>NUCLEOTIDE SEQUENCE</scope>
</reference>
<sequence length="369" mass="40773">MGILDGFNLSSGINAFKKETETAMRGVKSETLTPIDVTASRLKEGVALTNPNDTTLKSTITAYRSSVVEALDGVIGALSGGLLNTKDITRAIRIDSNGVSFSDDDLITAAGSQMGVNVWGKNGVKQLIADTLTAEFNRLTGLNVGQIIQVGYGDKGSPFRINDSWRTQLGSATLDMLRDYTGIDEFVDVSVQSAFYNAILYNSAMYGMSDSYKTQWDNYPYLSLRQDAFIEAIQYMITNGDVESISKVFELINTEGKNTLLSKYPDFIETLFTKFSFDSQVHSEEHPAIRTKLLNVLETVAGKEWYYRETQFGKAYNLGLVSNISDDMVTLLTPVEELIPLLTTRGIFQTERATDVLNQSFPNAPIRIK</sequence>
<organism evidence="1 2">
    <name type="scientific">Pseudomonas phage EL</name>
    <dbReference type="NCBI Taxonomy" id="273133"/>
    <lineage>
        <taxon>Viruses</taxon>
        <taxon>Duplodnaviria</taxon>
        <taxon>Heunggongvirae</taxon>
        <taxon>Uroviricota</taxon>
        <taxon>Caudoviricetes</taxon>
        <taxon>Chimalliviridae</taxon>
        <taxon>Elvirus</taxon>
        <taxon>Elvirus EL</taxon>
    </lineage>
</organism>
<proteinExistence type="predicted"/>
<accession>Q2Z0Q0</accession>
<dbReference type="EMBL" id="AJ697969">
    <property type="protein sequence ID" value="CAG27275.1"/>
    <property type="molecule type" value="Genomic_DNA"/>
</dbReference>